<dbReference type="EMBL" id="JH429758">
    <property type="status" value="NOT_ANNOTATED_CDS"/>
    <property type="molecule type" value="Genomic_DNA"/>
</dbReference>
<dbReference type="InterPro" id="IPR036397">
    <property type="entry name" value="RNaseH_sf"/>
</dbReference>
<dbReference type="Gene3D" id="3.30.420.10">
    <property type="entry name" value="Ribonuclease H-like superfamily/Ribonuclease H"/>
    <property type="match status" value="1"/>
</dbReference>
<evidence type="ECO:0000313" key="3">
    <source>
        <dbReference type="Proteomes" id="UP000014500"/>
    </source>
</evidence>
<reference evidence="3" key="1">
    <citation type="submission" date="2011-05" db="EMBL/GenBank/DDBJ databases">
        <authorList>
            <person name="Richards S.R."/>
            <person name="Qu J."/>
            <person name="Jiang H."/>
            <person name="Jhangiani S.N."/>
            <person name="Agravi P."/>
            <person name="Goodspeed R."/>
            <person name="Gross S."/>
            <person name="Mandapat C."/>
            <person name="Jackson L."/>
            <person name="Mathew T."/>
            <person name="Pu L."/>
            <person name="Thornton R."/>
            <person name="Saada N."/>
            <person name="Wilczek-Boney K.B."/>
            <person name="Lee S."/>
            <person name="Kovar C."/>
            <person name="Wu Y."/>
            <person name="Scherer S.E."/>
            <person name="Worley K.C."/>
            <person name="Muzny D.M."/>
            <person name="Gibbs R."/>
        </authorList>
    </citation>
    <scope>NUCLEOTIDE SEQUENCE</scope>
    <source>
        <strain evidence="3">Brora</strain>
    </source>
</reference>
<dbReference type="EnsemblMetazoa" id="SMAR000178-RA">
    <property type="protein sequence ID" value="SMAR000178-PA"/>
    <property type="gene ID" value="SMAR000178"/>
</dbReference>
<proteinExistence type="predicted"/>
<feature type="region of interest" description="Disordered" evidence="1">
    <location>
        <begin position="432"/>
        <end position="452"/>
    </location>
</feature>
<name>T1IH71_STRMM</name>
<feature type="region of interest" description="Disordered" evidence="1">
    <location>
        <begin position="49"/>
        <end position="76"/>
    </location>
</feature>
<organism evidence="2 3">
    <name type="scientific">Strigamia maritima</name>
    <name type="common">European centipede</name>
    <name type="synonym">Geophilus maritimus</name>
    <dbReference type="NCBI Taxonomy" id="126957"/>
    <lineage>
        <taxon>Eukaryota</taxon>
        <taxon>Metazoa</taxon>
        <taxon>Ecdysozoa</taxon>
        <taxon>Arthropoda</taxon>
        <taxon>Myriapoda</taxon>
        <taxon>Chilopoda</taxon>
        <taxon>Pleurostigmophora</taxon>
        <taxon>Geophilomorpha</taxon>
        <taxon>Linotaeniidae</taxon>
        <taxon>Strigamia</taxon>
    </lineage>
</organism>
<dbReference type="PhylomeDB" id="T1IH71"/>
<protein>
    <recommendedName>
        <fullName evidence="4">Integrase catalytic domain-containing protein</fullName>
    </recommendedName>
</protein>
<dbReference type="GO" id="GO:0003676">
    <property type="term" value="F:nucleic acid binding"/>
    <property type="evidence" value="ECO:0007669"/>
    <property type="project" value="InterPro"/>
</dbReference>
<keyword evidence="3" id="KW-1185">Reference proteome</keyword>
<feature type="compositionally biased region" description="Polar residues" evidence="1">
    <location>
        <begin position="433"/>
        <end position="442"/>
    </location>
</feature>
<evidence type="ECO:0008006" key="4">
    <source>
        <dbReference type="Google" id="ProtNLM"/>
    </source>
</evidence>
<dbReference type="HOGENOM" id="CLU_532442_0_0_1"/>
<evidence type="ECO:0000256" key="1">
    <source>
        <dbReference type="SAM" id="MobiDB-lite"/>
    </source>
</evidence>
<sequence length="512" mass="58053">MFELNGRMNEVELKDVCYVENLSKNLISIGKIDDAGCEVRISPVTCKRAKQPRKLNEHNDHTQGQGVNKPVGPRKASKVEMTRFLNTKRRVCTDETQKNVNDFQLGERKKSLRPISNKHKIKCLRSRPKDRDDLAHSESLVECSKKLQLLKIENRRGESPIPNKRVSDIVPNLMAQNLGANVPIPFKPCEVLHLSLWGPSPRDSLGLARYILCIVDGFAKYSWFYPLKSLRSVSGCVEEFVRKAKRMHKSQVSRVTLDASFNLVLRDLGNSLRWLGVECDQIPSCALNAGSLAGEVCRDIMSQVQNLLAGNDAWDALWAEFAMGLCYTRNMSPYLGNAGEIPWILLKERPVPERDLHHPGDIVQFVHESTVRHGVLVGYSLTERRCYRVWDPNSNKIIEKGPMWVFADCPRPFEAIIPPVTSAEVRRRRYNGVRQSPTSTAGTRGRDAAQSCEKLRRASRERTAIIEDYSNVRSPKSSPRGRRVELEPLVQPEVTGRALPRSQTSWKLELQI</sequence>
<dbReference type="Proteomes" id="UP000014500">
    <property type="component" value="Unassembled WGS sequence"/>
</dbReference>
<reference evidence="2" key="2">
    <citation type="submission" date="2015-02" db="UniProtKB">
        <authorList>
            <consortium name="EnsemblMetazoa"/>
        </authorList>
    </citation>
    <scope>IDENTIFICATION</scope>
</reference>
<accession>T1IH71</accession>
<dbReference type="AlphaFoldDB" id="T1IH71"/>
<evidence type="ECO:0000313" key="2">
    <source>
        <dbReference type="EnsemblMetazoa" id="SMAR000178-PA"/>
    </source>
</evidence>